<accession>A0A7T8KGH9</accession>
<gene>
    <name evidence="7" type="ORF">FKW44_008726</name>
</gene>
<dbReference type="InterPro" id="IPR016024">
    <property type="entry name" value="ARM-type_fold"/>
</dbReference>
<keyword evidence="5" id="KW-0539">Nucleus</keyword>
<dbReference type="GO" id="GO:0005634">
    <property type="term" value="C:nucleus"/>
    <property type="evidence" value="ECO:0007669"/>
    <property type="project" value="UniProtKB-SubCell"/>
</dbReference>
<dbReference type="SUPFAM" id="SSF48371">
    <property type="entry name" value="ARM repeat"/>
    <property type="match status" value="1"/>
</dbReference>
<evidence type="ECO:0000256" key="3">
    <source>
        <dbReference type="ARBA" id="ARBA00022448"/>
    </source>
</evidence>
<dbReference type="GO" id="GO:0005049">
    <property type="term" value="F:nuclear export signal receptor activity"/>
    <property type="evidence" value="ECO:0007669"/>
    <property type="project" value="InterPro"/>
</dbReference>
<dbReference type="GO" id="GO:0005737">
    <property type="term" value="C:cytoplasm"/>
    <property type="evidence" value="ECO:0007669"/>
    <property type="project" value="TreeGrafter"/>
</dbReference>
<dbReference type="Proteomes" id="UP000595437">
    <property type="component" value="Chromosome 5"/>
</dbReference>
<comment type="similarity">
    <text evidence="2">Belongs to the exportin family.</text>
</comment>
<evidence type="ECO:0000313" key="8">
    <source>
        <dbReference type="Proteomes" id="UP000595437"/>
    </source>
</evidence>
<name>A0A7T8KGH9_CALRO</name>
<dbReference type="SMART" id="SM01102">
    <property type="entry name" value="CRM1_C"/>
    <property type="match status" value="1"/>
</dbReference>
<reference evidence="8" key="1">
    <citation type="submission" date="2021-01" db="EMBL/GenBank/DDBJ databases">
        <title>Caligus Genome Assembly.</title>
        <authorList>
            <person name="Gallardo-Escarate C."/>
        </authorList>
    </citation>
    <scope>NUCLEOTIDE SEQUENCE [LARGE SCALE GENOMIC DNA]</scope>
</reference>
<dbReference type="EMBL" id="CP045894">
    <property type="protein sequence ID" value="QQP55515.1"/>
    <property type="molecule type" value="Genomic_DNA"/>
</dbReference>
<dbReference type="AlphaFoldDB" id="A0A7T8KGH9"/>
<evidence type="ECO:0000256" key="4">
    <source>
        <dbReference type="ARBA" id="ARBA00022927"/>
    </source>
</evidence>
<dbReference type="OrthoDB" id="6359041at2759"/>
<dbReference type="InterPro" id="IPR011989">
    <property type="entry name" value="ARM-like"/>
</dbReference>
<evidence type="ECO:0000256" key="2">
    <source>
        <dbReference type="ARBA" id="ARBA00009466"/>
    </source>
</evidence>
<keyword evidence="3" id="KW-0813">Transport</keyword>
<dbReference type="GO" id="GO:0000055">
    <property type="term" value="P:ribosomal large subunit export from nucleus"/>
    <property type="evidence" value="ECO:0007669"/>
    <property type="project" value="TreeGrafter"/>
</dbReference>
<keyword evidence="4" id="KW-0653">Protein transport</keyword>
<dbReference type="Pfam" id="PF08767">
    <property type="entry name" value="CRM1_C"/>
    <property type="match status" value="1"/>
</dbReference>
<organism evidence="7 8">
    <name type="scientific">Caligus rogercresseyi</name>
    <name type="common">Sea louse</name>
    <dbReference type="NCBI Taxonomy" id="217165"/>
    <lineage>
        <taxon>Eukaryota</taxon>
        <taxon>Metazoa</taxon>
        <taxon>Ecdysozoa</taxon>
        <taxon>Arthropoda</taxon>
        <taxon>Crustacea</taxon>
        <taxon>Multicrustacea</taxon>
        <taxon>Hexanauplia</taxon>
        <taxon>Copepoda</taxon>
        <taxon>Siphonostomatoida</taxon>
        <taxon>Caligidae</taxon>
        <taxon>Caligus</taxon>
    </lineage>
</organism>
<evidence type="ECO:0000313" key="7">
    <source>
        <dbReference type="EMBL" id="QQP55515.1"/>
    </source>
</evidence>
<dbReference type="PANTHER" id="PTHR11223">
    <property type="entry name" value="EXPORTIN 1/5"/>
    <property type="match status" value="1"/>
</dbReference>
<dbReference type="InterPro" id="IPR045065">
    <property type="entry name" value="XPO1/5"/>
</dbReference>
<proteinExistence type="inferred from homology"/>
<dbReference type="InterPro" id="IPR014877">
    <property type="entry name" value="XPO1_C_dom"/>
</dbReference>
<evidence type="ECO:0000259" key="6">
    <source>
        <dbReference type="SMART" id="SM01102"/>
    </source>
</evidence>
<dbReference type="GO" id="GO:0006611">
    <property type="term" value="P:protein export from nucleus"/>
    <property type="evidence" value="ECO:0007669"/>
    <property type="project" value="InterPro"/>
</dbReference>
<sequence length="131" mass="14381">MALPNQVWDDIIGQAASNVDILKDPEAVKQLGSILKTNVRAAKALGHPYVIQLGHIYLDMLNVYKVMSDNIATATSLNGESILLDYPRCSIPAIREPEVLSTMASVVNKLKGNITPEIPKIFDALFECTWT</sequence>
<protein>
    <submittedName>
        <fullName evidence="7">Exportin1like</fullName>
    </submittedName>
</protein>
<keyword evidence="8" id="KW-1185">Reference proteome</keyword>
<dbReference type="PANTHER" id="PTHR11223:SF2">
    <property type="entry name" value="EXPORTIN-1"/>
    <property type="match status" value="1"/>
</dbReference>
<evidence type="ECO:0000256" key="5">
    <source>
        <dbReference type="ARBA" id="ARBA00023242"/>
    </source>
</evidence>
<comment type="subcellular location">
    <subcellularLocation>
        <location evidence="1">Nucleus</location>
    </subcellularLocation>
</comment>
<dbReference type="Gene3D" id="1.25.10.10">
    <property type="entry name" value="Leucine-rich Repeat Variant"/>
    <property type="match status" value="1"/>
</dbReference>
<dbReference type="GO" id="GO:0000056">
    <property type="term" value="P:ribosomal small subunit export from nucleus"/>
    <property type="evidence" value="ECO:0007669"/>
    <property type="project" value="TreeGrafter"/>
</dbReference>
<evidence type="ECO:0000256" key="1">
    <source>
        <dbReference type="ARBA" id="ARBA00004123"/>
    </source>
</evidence>
<feature type="domain" description="Exportin-1 C-terminal" evidence="6">
    <location>
        <begin position="52"/>
        <end position="129"/>
    </location>
</feature>